<dbReference type="GO" id="GO:0016747">
    <property type="term" value="F:acyltransferase activity, transferring groups other than amino-acyl groups"/>
    <property type="evidence" value="ECO:0007669"/>
    <property type="project" value="InterPro"/>
</dbReference>
<proteinExistence type="predicted"/>
<evidence type="ECO:0000313" key="4">
    <source>
        <dbReference type="EMBL" id="GAG24405.1"/>
    </source>
</evidence>
<dbReference type="InterPro" id="IPR016181">
    <property type="entry name" value="Acyl_CoA_acyltransferase"/>
</dbReference>
<dbReference type="PANTHER" id="PTHR43420:SF12">
    <property type="entry name" value="N-ACETYLTRANSFERASE DOMAIN-CONTAINING PROTEIN"/>
    <property type="match status" value="1"/>
</dbReference>
<gene>
    <name evidence="4" type="ORF">S01H1_55326</name>
</gene>
<dbReference type="EMBL" id="BARS01035956">
    <property type="protein sequence ID" value="GAG24405.1"/>
    <property type="molecule type" value="Genomic_DNA"/>
</dbReference>
<keyword evidence="1" id="KW-0808">Transferase</keyword>
<comment type="caution">
    <text evidence="4">The sequence shown here is derived from an EMBL/GenBank/DDBJ whole genome shotgun (WGS) entry which is preliminary data.</text>
</comment>
<dbReference type="AlphaFoldDB" id="X0W1I3"/>
<feature type="domain" description="N-acetyltransferase" evidence="3">
    <location>
        <begin position="1"/>
        <end position="123"/>
    </location>
</feature>
<dbReference type="Pfam" id="PF00583">
    <property type="entry name" value="Acetyltransf_1"/>
    <property type="match status" value="1"/>
</dbReference>
<evidence type="ECO:0000256" key="2">
    <source>
        <dbReference type="ARBA" id="ARBA00023315"/>
    </source>
</evidence>
<dbReference type="InterPro" id="IPR000182">
    <property type="entry name" value="GNAT_dom"/>
</dbReference>
<reference evidence="4" key="1">
    <citation type="journal article" date="2014" name="Front. Microbiol.">
        <title>High frequency of phylogenetically diverse reductive dehalogenase-homologous genes in deep subseafloor sedimentary metagenomes.</title>
        <authorList>
            <person name="Kawai M."/>
            <person name="Futagami T."/>
            <person name="Toyoda A."/>
            <person name="Takaki Y."/>
            <person name="Nishi S."/>
            <person name="Hori S."/>
            <person name="Arai W."/>
            <person name="Tsubouchi T."/>
            <person name="Morono Y."/>
            <person name="Uchiyama I."/>
            <person name="Ito T."/>
            <person name="Fujiyama A."/>
            <person name="Inagaki F."/>
            <person name="Takami H."/>
        </authorList>
    </citation>
    <scope>NUCLEOTIDE SEQUENCE</scope>
    <source>
        <strain evidence="4">Expedition CK06-06</strain>
    </source>
</reference>
<organism evidence="4">
    <name type="scientific">marine sediment metagenome</name>
    <dbReference type="NCBI Taxonomy" id="412755"/>
    <lineage>
        <taxon>unclassified sequences</taxon>
        <taxon>metagenomes</taxon>
        <taxon>ecological metagenomes</taxon>
    </lineage>
</organism>
<dbReference type="SUPFAM" id="SSF55729">
    <property type="entry name" value="Acyl-CoA N-acyltransferases (Nat)"/>
    <property type="match status" value="1"/>
</dbReference>
<accession>X0W1I3</accession>
<evidence type="ECO:0000259" key="3">
    <source>
        <dbReference type="PROSITE" id="PS51186"/>
    </source>
</evidence>
<dbReference type="PANTHER" id="PTHR43420">
    <property type="entry name" value="ACETYLTRANSFERASE"/>
    <property type="match status" value="1"/>
</dbReference>
<name>X0W1I3_9ZZZZ</name>
<evidence type="ECO:0000256" key="1">
    <source>
        <dbReference type="ARBA" id="ARBA00022679"/>
    </source>
</evidence>
<keyword evidence="2" id="KW-0012">Acyltransferase</keyword>
<dbReference type="CDD" id="cd04301">
    <property type="entry name" value="NAT_SF"/>
    <property type="match status" value="1"/>
</dbReference>
<sequence length="123" mass="14854">MYENSSKELREVFTLSRNFRNFLIRFILRRMNGFICLNEKEIVGVVFLHYSRSQGKNDKTLGIMVKENHQRRGIGKKLMYAILKNQNKVMVDVREYNKKAIKFYKSFGFKESYRVIKMERELK</sequence>
<dbReference type="Gene3D" id="3.40.630.30">
    <property type="match status" value="1"/>
</dbReference>
<dbReference type="PROSITE" id="PS51186">
    <property type="entry name" value="GNAT"/>
    <property type="match status" value="1"/>
</dbReference>
<dbReference type="InterPro" id="IPR050680">
    <property type="entry name" value="YpeA/RimI_acetyltransf"/>
</dbReference>
<protein>
    <recommendedName>
        <fullName evidence="3">N-acetyltransferase domain-containing protein</fullName>
    </recommendedName>
</protein>